<reference evidence="1 2" key="1">
    <citation type="submission" date="2014-04" db="EMBL/GenBank/DDBJ databases">
        <title>Evolutionary Origins and Diversification of the Mycorrhizal Mutualists.</title>
        <authorList>
            <consortium name="DOE Joint Genome Institute"/>
            <consortium name="Mycorrhizal Genomics Consortium"/>
            <person name="Kohler A."/>
            <person name="Kuo A."/>
            <person name="Nagy L.G."/>
            <person name="Floudas D."/>
            <person name="Copeland A."/>
            <person name="Barry K.W."/>
            <person name="Cichocki N."/>
            <person name="Veneault-Fourrey C."/>
            <person name="LaButti K."/>
            <person name="Lindquist E.A."/>
            <person name="Lipzen A."/>
            <person name="Lundell T."/>
            <person name="Morin E."/>
            <person name="Murat C."/>
            <person name="Riley R."/>
            <person name="Ohm R."/>
            <person name="Sun H."/>
            <person name="Tunlid A."/>
            <person name="Henrissat B."/>
            <person name="Grigoriev I.V."/>
            <person name="Hibbett D.S."/>
            <person name="Martin F."/>
        </authorList>
    </citation>
    <scope>NUCLEOTIDE SEQUENCE [LARGE SCALE GENOMIC DNA]</scope>
    <source>
        <strain evidence="1 2">FD-317 M1</strain>
    </source>
</reference>
<sequence length="61" mass="7111">VLFALRITASRATAFSPYYLLYSMHPVLSFNILEVTWQMLDWDKVSTTAELITTCILQLQW</sequence>
<feature type="non-terminal residue" evidence="1">
    <location>
        <position position="1"/>
    </location>
</feature>
<dbReference type="AlphaFoldDB" id="A0A0D0B914"/>
<protein>
    <submittedName>
        <fullName evidence="1">Uncharacterized protein</fullName>
    </submittedName>
</protein>
<dbReference type="Proteomes" id="UP000053593">
    <property type="component" value="Unassembled WGS sequence"/>
</dbReference>
<gene>
    <name evidence="1" type="ORF">GYMLUDRAFT_168675</name>
</gene>
<keyword evidence="2" id="KW-1185">Reference proteome</keyword>
<name>A0A0D0B914_9AGAR</name>
<evidence type="ECO:0000313" key="1">
    <source>
        <dbReference type="EMBL" id="KIK60045.1"/>
    </source>
</evidence>
<accession>A0A0D0B914</accession>
<dbReference type="OrthoDB" id="3235313at2759"/>
<proteinExistence type="predicted"/>
<evidence type="ECO:0000313" key="2">
    <source>
        <dbReference type="Proteomes" id="UP000053593"/>
    </source>
</evidence>
<dbReference type="HOGENOM" id="CLU_2928949_0_0_1"/>
<organism evidence="1 2">
    <name type="scientific">Collybiopsis luxurians FD-317 M1</name>
    <dbReference type="NCBI Taxonomy" id="944289"/>
    <lineage>
        <taxon>Eukaryota</taxon>
        <taxon>Fungi</taxon>
        <taxon>Dikarya</taxon>
        <taxon>Basidiomycota</taxon>
        <taxon>Agaricomycotina</taxon>
        <taxon>Agaricomycetes</taxon>
        <taxon>Agaricomycetidae</taxon>
        <taxon>Agaricales</taxon>
        <taxon>Marasmiineae</taxon>
        <taxon>Omphalotaceae</taxon>
        <taxon>Collybiopsis</taxon>
        <taxon>Collybiopsis luxurians</taxon>
    </lineage>
</organism>
<dbReference type="EMBL" id="KN834777">
    <property type="protein sequence ID" value="KIK60045.1"/>
    <property type="molecule type" value="Genomic_DNA"/>
</dbReference>